<gene>
    <name evidence="1" type="ORF">CAPTEDRAFT_194066</name>
</gene>
<dbReference type="PANTHER" id="PTHR33480:SF1">
    <property type="entry name" value="TYR RECOMBINASE DOMAIN-CONTAINING PROTEIN"/>
    <property type="match status" value="1"/>
</dbReference>
<dbReference type="EMBL" id="AMQN01019365">
    <property type="status" value="NOT_ANNOTATED_CDS"/>
    <property type="molecule type" value="Genomic_DNA"/>
</dbReference>
<name>R7VAS0_CAPTE</name>
<proteinExistence type="predicted"/>
<keyword evidence="3" id="KW-1185">Reference proteome</keyword>
<reference evidence="3" key="1">
    <citation type="submission" date="2012-12" db="EMBL/GenBank/DDBJ databases">
        <authorList>
            <person name="Hellsten U."/>
            <person name="Grimwood J."/>
            <person name="Chapman J.A."/>
            <person name="Shapiro H."/>
            <person name="Aerts A."/>
            <person name="Otillar R.P."/>
            <person name="Terry A.Y."/>
            <person name="Boore J.L."/>
            <person name="Simakov O."/>
            <person name="Marletaz F."/>
            <person name="Cho S.-J."/>
            <person name="Edsinger-Gonzales E."/>
            <person name="Havlak P."/>
            <person name="Kuo D.-H."/>
            <person name="Larsson T."/>
            <person name="Lv J."/>
            <person name="Arendt D."/>
            <person name="Savage R."/>
            <person name="Osoegawa K."/>
            <person name="de Jong P."/>
            <person name="Lindberg D.R."/>
            <person name="Seaver E.C."/>
            <person name="Weisblat D.A."/>
            <person name="Putnam N.H."/>
            <person name="Grigoriev I.V."/>
            <person name="Rokhsar D.S."/>
        </authorList>
    </citation>
    <scope>NUCLEOTIDE SEQUENCE</scope>
    <source>
        <strain evidence="3">I ESC-2004</strain>
    </source>
</reference>
<dbReference type="PANTHER" id="PTHR33480">
    <property type="entry name" value="SET DOMAIN-CONTAINING PROTEIN-RELATED"/>
    <property type="match status" value="1"/>
</dbReference>
<dbReference type="EnsemblMetazoa" id="CapteT194066">
    <property type="protein sequence ID" value="CapteP194066"/>
    <property type="gene ID" value="CapteG194066"/>
</dbReference>
<organism evidence="1">
    <name type="scientific">Capitella teleta</name>
    <name type="common">Polychaete worm</name>
    <dbReference type="NCBI Taxonomy" id="283909"/>
    <lineage>
        <taxon>Eukaryota</taxon>
        <taxon>Metazoa</taxon>
        <taxon>Spiralia</taxon>
        <taxon>Lophotrochozoa</taxon>
        <taxon>Annelida</taxon>
        <taxon>Polychaeta</taxon>
        <taxon>Sedentaria</taxon>
        <taxon>Scolecida</taxon>
        <taxon>Capitellidae</taxon>
        <taxon>Capitella</taxon>
    </lineage>
</organism>
<reference evidence="1 3" key="2">
    <citation type="journal article" date="2013" name="Nature">
        <title>Insights into bilaterian evolution from three spiralian genomes.</title>
        <authorList>
            <person name="Simakov O."/>
            <person name="Marletaz F."/>
            <person name="Cho S.J."/>
            <person name="Edsinger-Gonzales E."/>
            <person name="Havlak P."/>
            <person name="Hellsten U."/>
            <person name="Kuo D.H."/>
            <person name="Larsson T."/>
            <person name="Lv J."/>
            <person name="Arendt D."/>
            <person name="Savage R."/>
            <person name="Osoegawa K."/>
            <person name="de Jong P."/>
            <person name="Grimwood J."/>
            <person name="Chapman J.A."/>
            <person name="Shapiro H."/>
            <person name="Aerts A."/>
            <person name="Otillar R.P."/>
            <person name="Terry A.Y."/>
            <person name="Boore J.L."/>
            <person name="Grigoriev I.V."/>
            <person name="Lindberg D.R."/>
            <person name="Seaver E.C."/>
            <person name="Weisblat D.A."/>
            <person name="Putnam N.H."/>
            <person name="Rokhsar D.S."/>
        </authorList>
    </citation>
    <scope>NUCLEOTIDE SEQUENCE</scope>
    <source>
        <strain evidence="1 3">I ESC-2004</strain>
    </source>
</reference>
<dbReference type="OrthoDB" id="6159238at2759"/>
<accession>R7VAS0</accession>
<dbReference type="AlphaFoldDB" id="R7VAS0"/>
<dbReference type="EMBL" id="AMQN01019364">
    <property type="status" value="NOT_ANNOTATED_CDS"/>
    <property type="molecule type" value="Genomic_DNA"/>
</dbReference>
<evidence type="ECO:0000313" key="3">
    <source>
        <dbReference type="Proteomes" id="UP000014760"/>
    </source>
</evidence>
<evidence type="ECO:0000313" key="1">
    <source>
        <dbReference type="EMBL" id="ELU12800.1"/>
    </source>
</evidence>
<dbReference type="EMBL" id="KB295651">
    <property type="protein sequence ID" value="ELU12800.1"/>
    <property type="molecule type" value="Genomic_DNA"/>
</dbReference>
<reference evidence="2" key="3">
    <citation type="submission" date="2015-06" db="UniProtKB">
        <authorList>
            <consortium name="EnsemblMetazoa"/>
        </authorList>
    </citation>
    <scope>IDENTIFICATION</scope>
</reference>
<protein>
    <submittedName>
        <fullName evidence="1 2">Uncharacterized protein</fullName>
    </submittedName>
</protein>
<dbReference type="Proteomes" id="UP000014760">
    <property type="component" value="Unassembled WGS sequence"/>
</dbReference>
<dbReference type="HOGENOM" id="CLU_714221_0_0_1"/>
<sequence>MRDLSKRELLMRGQSKRVIDEGPVEERVIDKGPVEERVVDEGPVEERVIDEGPVEEPVIDEGPVEEKVIDEGPVEEKVIDEGPVEEVLAVVQARPFEEKVVEKRPDEERVVEERVVHERPVEERLFEDKPSKVQRIECYESKRKRCMERSSIDGLRNRGKVDVRTDLDDSSCDEYCFLSEKKRVVATSYLLLPAPTGASAALSGVLASSQRDDISRILKSDRFILQLGEQLVSGIGNAKDSESNIRGYLRRMARLLQVMRIQESSPNARLKSFLTPSKYRVCLTAAKSLAGYDENKSQYDTPSLALKVGHTLKKCATILEGQRLEKQDNDGASDAVSFRRLLELNCHSHNTPLVSKFGSGLADILQRAQWVSLYGKRIKLQFANHDF</sequence>
<evidence type="ECO:0000313" key="2">
    <source>
        <dbReference type="EnsemblMetazoa" id="CapteP194066"/>
    </source>
</evidence>